<dbReference type="PANTHER" id="PTHR12480:SF35">
    <property type="entry name" value="TRANSCRIPTION FACTOR JUMONJI, JMJC DOMAIN-CONTAINING PROTEIN"/>
    <property type="match status" value="1"/>
</dbReference>
<dbReference type="OrthoDB" id="424465at2759"/>
<dbReference type="SMART" id="SM00558">
    <property type="entry name" value="JmjC"/>
    <property type="match status" value="1"/>
</dbReference>
<sequence length="594" mass="67693">NPEMANAYEVPKYFQGDLFETLSEKRPPHRWMIIGPARSGASWHVDPFGTSAWNTLLTGRKRWALYPPHVFPPGMTISRTGMNGHQSLFNEGVLDDTKDSTTSLLWYLEVYPQLEPGALPLEIVQEAGQTIFLPSGWWHMVLNIEDTIAITQNFANIHNLEHVCETLMSERHKQQASLLLWELFSESVTTAYPYLDPFISHKVSQLLDTTDDPIILEEGFSSKIDFVESFRDLNFWKPRVARALERCGIDQNVEIDVITRGQNPVFQISTFIIKFYSHLHNGIETFTTEINAYSHIREHISNEFTECFPKLLGTGYLFDESNERKYRWPFSIIEAVAKGGSSLSEITSGVESYTTFDDKLDSDDESGIISWNEVIDFTVKILYGILPSVPSVVHLNSHSFLKFLSQRLEKAPSTHAEWLIFPPRLNSQISSYLPNSLLELYNPDLDGTAGFLHGDFNAENILGLIMPDDPNDLDLDEFKSGHWKATSIIDFGDAHLYGGDPLFELVLVFISVFGCSKTLLRRFLEKYNHEGDLKISTRMFARRAMWYTLLLGFEGATKHMLKSLPGIRELGSWFEVESYAWNFDSVTLGNNLTL</sequence>
<dbReference type="EMBL" id="CAJVPV010011939">
    <property type="protein sequence ID" value="CAG8665896.1"/>
    <property type="molecule type" value="Genomic_DNA"/>
</dbReference>
<proteinExistence type="predicted"/>
<feature type="non-terminal residue" evidence="2">
    <location>
        <position position="594"/>
    </location>
</feature>
<protein>
    <submittedName>
        <fullName evidence="2">1734_t:CDS:1</fullName>
    </submittedName>
</protein>
<dbReference type="Gene3D" id="3.90.1200.10">
    <property type="match status" value="1"/>
</dbReference>
<name>A0A9N9E5Y8_9GLOM</name>
<keyword evidence="3" id="KW-1185">Reference proteome</keyword>
<comment type="caution">
    <text evidence="2">The sequence shown here is derived from an EMBL/GenBank/DDBJ whole genome shotgun (WGS) entry which is preliminary data.</text>
</comment>
<organism evidence="2 3">
    <name type="scientific">Acaulospora morrowiae</name>
    <dbReference type="NCBI Taxonomy" id="94023"/>
    <lineage>
        <taxon>Eukaryota</taxon>
        <taxon>Fungi</taxon>
        <taxon>Fungi incertae sedis</taxon>
        <taxon>Mucoromycota</taxon>
        <taxon>Glomeromycotina</taxon>
        <taxon>Glomeromycetes</taxon>
        <taxon>Diversisporales</taxon>
        <taxon>Acaulosporaceae</taxon>
        <taxon>Acaulospora</taxon>
    </lineage>
</organism>
<dbReference type="PANTHER" id="PTHR12480">
    <property type="entry name" value="ARGININE DEMETHYLASE AND LYSYL-HYDROXYLASE JMJD"/>
    <property type="match status" value="1"/>
</dbReference>
<dbReference type="PROSITE" id="PS51184">
    <property type="entry name" value="JMJC"/>
    <property type="match status" value="1"/>
</dbReference>
<dbReference type="Pfam" id="PF02373">
    <property type="entry name" value="JmjC"/>
    <property type="match status" value="1"/>
</dbReference>
<reference evidence="2" key="1">
    <citation type="submission" date="2021-06" db="EMBL/GenBank/DDBJ databases">
        <authorList>
            <person name="Kallberg Y."/>
            <person name="Tangrot J."/>
            <person name="Rosling A."/>
        </authorList>
    </citation>
    <scope>NUCLEOTIDE SEQUENCE</scope>
    <source>
        <strain evidence="2">CL551</strain>
    </source>
</reference>
<dbReference type="SUPFAM" id="SSF56112">
    <property type="entry name" value="Protein kinase-like (PK-like)"/>
    <property type="match status" value="1"/>
</dbReference>
<evidence type="ECO:0000259" key="1">
    <source>
        <dbReference type="PROSITE" id="PS51184"/>
    </source>
</evidence>
<feature type="domain" description="JmjC" evidence="1">
    <location>
        <begin position="1"/>
        <end position="171"/>
    </location>
</feature>
<accession>A0A9N9E5Y8</accession>
<dbReference type="InterPro" id="IPR003347">
    <property type="entry name" value="JmjC_dom"/>
</dbReference>
<dbReference type="SUPFAM" id="SSF51197">
    <property type="entry name" value="Clavaminate synthase-like"/>
    <property type="match status" value="1"/>
</dbReference>
<dbReference type="InterPro" id="IPR011009">
    <property type="entry name" value="Kinase-like_dom_sf"/>
</dbReference>
<dbReference type="Proteomes" id="UP000789342">
    <property type="component" value="Unassembled WGS sequence"/>
</dbReference>
<dbReference type="GO" id="GO:0005737">
    <property type="term" value="C:cytoplasm"/>
    <property type="evidence" value="ECO:0007669"/>
    <property type="project" value="TreeGrafter"/>
</dbReference>
<dbReference type="AlphaFoldDB" id="A0A9N9E5Y8"/>
<evidence type="ECO:0000313" key="3">
    <source>
        <dbReference type="Proteomes" id="UP000789342"/>
    </source>
</evidence>
<gene>
    <name evidence="2" type="ORF">AMORRO_LOCUS10611</name>
</gene>
<dbReference type="InterPro" id="IPR050910">
    <property type="entry name" value="JMJD6_ArgDemeth/LysHydrox"/>
</dbReference>
<dbReference type="Gene3D" id="2.60.120.650">
    <property type="entry name" value="Cupin"/>
    <property type="match status" value="1"/>
</dbReference>
<evidence type="ECO:0000313" key="2">
    <source>
        <dbReference type="EMBL" id="CAG8665896.1"/>
    </source>
</evidence>